<feature type="region of interest" description="Disordered" evidence="1">
    <location>
        <begin position="1"/>
        <end position="42"/>
    </location>
</feature>
<accession>A0ABQ3CI45</accession>
<dbReference type="Proteomes" id="UP000653644">
    <property type="component" value="Unassembled WGS sequence"/>
</dbReference>
<protein>
    <submittedName>
        <fullName evidence="2">Uncharacterized protein</fullName>
    </submittedName>
</protein>
<dbReference type="EMBL" id="BMVN01000006">
    <property type="protein sequence ID" value="GHA17453.1"/>
    <property type="molecule type" value="Genomic_DNA"/>
</dbReference>
<organism evidence="2 3">
    <name type="scientific">Streptomyces canarius</name>
    <dbReference type="NCBI Taxonomy" id="285453"/>
    <lineage>
        <taxon>Bacteria</taxon>
        <taxon>Bacillati</taxon>
        <taxon>Actinomycetota</taxon>
        <taxon>Actinomycetes</taxon>
        <taxon>Kitasatosporales</taxon>
        <taxon>Streptomycetaceae</taxon>
        <taxon>Streptomyces</taxon>
    </lineage>
</organism>
<comment type="caution">
    <text evidence="2">The sequence shown here is derived from an EMBL/GenBank/DDBJ whole genome shotgun (WGS) entry which is preliminary data.</text>
</comment>
<reference evidence="3" key="1">
    <citation type="journal article" date="2019" name="Int. J. Syst. Evol. Microbiol.">
        <title>The Global Catalogue of Microorganisms (GCM) 10K type strain sequencing project: providing services to taxonomists for standard genome sequencing and annotation.</title>
        <authorList>
            <consortium name="The Broad Institute Genomics Platform"/>
            <consortium name="The Broad Institute Genome Sequencing Center for Infectious Disease"/>
            <person name="Wu L."/>
            <person name="Ma J."/>
        </authorList>
    </citation>
    <scope>NUCLEOTIDE SEQUENCE [LARGE SCALE GENOMIC DNA]</scope>
    <source>
        <strain evidence="3">JCM 4733</strain>
    </source>
</reference>
<name>A0ABQ3CI45_9ACTN</name>
<sequence length="87" mass="9299">MTRPVSVVRQLRDPGDPVQRDPHGGYRVVSREAPSDGAGNADWTGARFGSLSRAALDGTIPSDTLERAARAHFGLPADAPVGDCWMR</sequence>
<evidence type="ECO:0000313" key="2">
    <source>
        <dbReference type="EMBL" id="GHA17453.1"/>
    </source>
</evidence>
<proteinExistence type="predicted"/>
<keyword evidence="3" id="KW-1185">Reference proteome</keyword>
<evidence type="ECO:0000256" key="1">
    <source>
        <dbReference type="SAM" id="MobiDB-lite"/>
    </source>
</evidence>
<feature type="compositionally biased region" description="Basic and acidic residues" evidence="1">
    <location>
        <begin position="10"/>
        <end position="34"/>
    </location>
</feature>
<evidence type="ECO:0000313" key="3">
    <source>
        <dbReference type="Proteomes" id="UP000653644"/>
    </source>
</evidence>
<gene>
    <name evidence="2" type="ORF">GCM10010345_22590</name>
</gene>
<dbReference type="RefSeq" id="WP_229917126.1">
    <property type="nucleotide sequence ID" value="NZ_BMVN01000006.1"/>
</dbReference>